<sequence>MTIIKKTCRHQHPRLVDVPWGTVRIETSLFSTTLGNSQSSRTSGPLSSGFSSIPNRQNNSAFFRKGYW</sequence>
<dbReference type="EMBL" id="JAIWYP010000007">
    <property type="protein sequence ID" value="KAH3802383.1"/>
    <property type="molecule type" value="Genomic_DNA"/>
</dbReference>
<organism evidence="2 3">
    <name type="scientific">Dreissena polymorpha</name>
    <name type="common">Zebra mussel</name>
    <name type="synonym">Mytilus polymorpha</name>
    <dbReference type="NCBI Taxonomy" id="45954"/>
    <lineage>
        <taxon>Eukaryota</taxon>
        <taxon>Metazoa</taxon>
        <taxon>Spiralia</taxon>
        <taxon>Lophotrochozoa</taxon>
        <taxon>Mollusca</taxon>
        <taxon>Bivalvia</taxon>
        <taxon>Autobranchia</taxon>
        <taxon>Heteroconchia</taxon>
        <taxon>Euheterodonta</taxon>
        <taxon>Imparidentia</taxon>
        <taxon>Neoheterodontei</taxon>
        <taxon>Myida</taxon>
        <taxon>Dreissenoidea</taxon>
        <taxon>Dreissenidae</taxon>
        <taxon>Dreissena</taxon>
    </lineage>
</organism>
<name>A0A9D4JBH4_DREPO</name>
<feature type="compositionally biased region" description="Polar residues" evidence="1">
    <location>
        <begin position="34"/>
        <end position="61"/>
    </location>
</feature>
<dbReference type="AlphaFoldDB" id="A0A9D4JBH4"/>
<keyword evidence="3" id="KW-1185">Reference proteome</keyword>
<comment type="caution">
    <text evidence="2">The sequence shown here is derived from an EMBL/GenBank/DDBJ whole genome shotgun (WGS) entry which is preliminary data.</text>
</comment>
<reference evidence="2" key="2">
    <citation type="submission" date="2020-11" db="EMBL/GenBank/DDBJ databases">
        <authorList>
            <person name="McCartney M.A."/>
            <person name="Auch B."/>
            <person name="Kono T."/>
            <person name="Mallez S."/>
            <person name="Becker A."/>
            <person name="Gohl D.M."/>
            <person name="Silverstein K.A.T."/>
            <person name="Koren S."/>
            <person name="Bechman K.B."/>
            <person name="Herman A."/>
            <person name="Abrahante J.E."/>
            <person name="Garbe J."/>
        </authorList>
    </citation>
    <scope>NUCLEOTIDE SEQUENCE</scope>
    <source>
        <strain evidence="2">Duluth1</strain>
        <tissue evidence="2">Whole animal</tissue>
    </source>
</reference>
<proteinExistence type="predicted"/>
<evidence type="ECO:0000313" key="2">
    <source>
        <dbReference type="EMBL" id="KAH3802383.1"/>
    </source>
</evidence>
<evidence type="ECO:0000313" key="3">
    <source>
        <dbReference type="Proteomes" id="UP000828390"/>
    </source>
</evidence>
<accession>A0A9D4JBH4</accession>
<evidence type="ECO:0000256" key="1">
    <source>
        <dbReference type="SAM" id="MobiDB-lite"/>
    </source>
</evidence>
<protein>
    <submittedName>
        <fullName evidence="2">Uncharacterized protein</fullName>
    </submittedName>
</protein>
<reference evidence="2" key="1">
    <citation type="journal article" date="2019" name="bioRxiv">
        <title>The Genome of the Zebra Mussel, Dreissena polymorpha: A Resource for Invasive Species Research.</title>
        <authorList>
            <person name="McCartney M.A."/>
            <person name="Auch B."/>
            <person name="Kono T."/>
            <person name="Mallez S."/>
            <person name="Zhang Y."/>
            <person name="Obille A."/>
            <person name="Becker A."/>
            <person name="Abrahante J.E."/>
            <person name="Garbe J."/>
            <person name="Badalamenti J.P."/>
            <person name="Herman A."/>
            <person name="Mangelson H."/>
            <person name="Liachko I."/>
            <person name="Sullivan S."/>
            <person name="Sone E.D."/>
            <person name="Koren S."/>
            <person name="Silverstein K.A.T."/>
            <person name="Beckman K.B."/>
            <person name="Gohl D.M."/>
        </authorList>
    </citation>
    <scope>NUCLEOTIDE SEQUENCE</scope>
    <source>
        <strain evidence="2">Duluth1</strain>
        <tissue evidence="2">Whole animal</tissue>
    </source>
</reference>
<gene>
    <name evidence="2" type="ORF">DPMN_156059</name>
</gene>
<dbReference type="Proteomes" id="UP000828390">
    <property type="component" value="Unassembled WGS sequence"/>
</dbReference>
<feature type="region of interest" description="Disordered" evidence="1">
    <location>
        <begin position="34"/>
        <end position="68"/>
    </location>
</feature>